<comment type="caution">
    <text evidence="2">The sequence shown here is derived from an EMBL/GenBank/DDBJ whole genome shotgun (WGS) entry which is preliminary data.</text>
</comment>
<dbReference type="OrthoDB" id="3848913at2"/>
<reference evidence="2 3" key="1">
    <citation type="submission" date="2016-10" db="EMBL/GenBank/DDBJ databases">
        <title>Genome sequence of Streptomyces gilvigriseus MUSC 26.</title>
        <authorList>
            <person name="Lee L.-H."/>
            <person name="Ser H.-L."/>
        </authorList>
    </citation>
    <scope>NUCLEOTIDE SEQUENCE [LARGE SCALE GENOMIC DNA]</scope>
    <source>
        <strain evidence="2 3">MUSC 26</strain>
    </source>
</reference>
<name>A0A1J7C2F7_9ACTN</name>
<dbReference type="SUPFAM" id="SSF52540">
    <property type="entry name" value="P-loop containing nucleoside triphosphate hydrolases"/>
    <property type="match status" value="1"/>
</dbReference>
<proteinExistence type="predicted"/>
<feature type="region of interest" description="Disordered" evidence="1">
    <location>
        <begin position="635"/>
        <end position="655"/>
    </location>
</feature>
<dbReference type="EMBL" id="MLCF01000132">
    <property type="protein sequence ID" value="OIV35756.1"/>
    <property type="molecule type" value="Genomic_DNA"/>
</dbReference>
<dbReference type="STRING" id="1428644.BIV57_19990"/>
<accession>A0A1J7C2F7</accession>
<protein>
    <submittedName>
        <fullName evidence="2">Uncharacterized protein</fullName>
    </submittedName>
</protein>
<evidence type="ECO:0000256" key="1">
    <source>
        <dbReference type="SAM" id="MobiDB-lite"/>
    </source>
</evidence>
<evidence type="ECO:0000313" key="3">
    <source>
        <dbReference type="Proteomes" id="UP000243342"/>
    </source>
</evidence>
<dbReference type="Proteomes" id="UP000243342">
    <property type="component" value="Unassembled WGS sequence"/>
</dbReference>
<keyword evidence="3" id="KW-1185">Reference proteome</keyword>
<gene>
    <name evidence="2" type="ORF">BIV57_19990</name>
</gene>
<organism evidence="2 3">
    <name type="scientific">Mangrovactinospora gilvigrisea</name>
    <dbReference type="NCBI Taxonomy" id="1428644"/>
    <lineage>
        <taxon>Bacteria</taxon>
        <taxon>Bacillati</taxon>
        <taxon>Actinomycetota</taxon>
        <taxon>Actinomycetes</taxon>
        <taxon>Kitasatosporales</taxon>
        <taxon>Streptomycetaceae</taxon>
        <taxon>Mangrovactinospora</taxon>
    </lineage>
</organism>
<sequence length="655" mass="71296">MSDTYTSHFAGPTGPVFSGEGDQFNLYFEFVGFDRGTDEPPSSTDRPSPGGLAAGQLKWLVGCFVPGAGTDEARKRLADRRAVILVGDPGSGRTTAGRVLLAQTEGDGAYRELLVDERSDEGFLRIDPGDIAEGDRLLLDLSDADQARWKQLEPQLSPLIGTVQQHNARIAVIAPQSPQPECYSFMAAVQRPDERHVLLRHLRKHGIGRHVQDAESDGDIALPPEIEAYFDRRPPMRSLAHVADLIVRNRDSDPWADLGHWCRSALAALSELRGPAAELTARLRTGQQRALLLAAAMLHGSRVDHVHLAAESLLATVRHQYEQAQLLERDDLAARLGECDAEVDAQGRVRMKQFGLASAIRRHFWTNVPDLRADLQAWIAGLVAGGDLDPSERTGLVAHFADQSLGGGSPEYLVELAKACSAAGRGKHAALALELGLRDDDHARYFRRAVYDLSRTDSLPERMVGVLSGVCAEVIAVRYPDEALVRLHHLTRRHPRNPVPFRAVLRLVEADRRMLRLFAARLVRAADAGGSAADSDLFLAVAPIAARHLSADRCAALEPCWAAALRIRGHREWEGPVIAWLRAANGPARRREALVSALVGAAEPVEHGRLYGLARRVGTAAADAVFRNIDVVQGMPAEGDDANPRTSEPSGAMHP</sequence>
<dbReference type="InterPro" id="IPR027417">
    <property type="entry name" value="P-loop_NTPase"/>
</dbReference>
<dbReference type="AlphaFoldDB" id="A0A1J7C2F7"/>
<evidence type="ECO:0000313" key="2">
    <source>
        <dbReference type="EMBL" id="OIV35756.1"/>
    </source>
</evidence>
<dbReference type="RefSeq" id="WP_071658300.1">
    <property type="nucleotide sequence ID" value="NZ_MLCF01000132.1"/>
</dbReference>